<dbReference type="InterPro" id="IPR016158">
    <property type="entry name" value="Cullin_homology"/>
</dbReference>
<evidence type="ECO:0000313" key="4">
    <source>
        <dbReference type="EMBL" id="MES1918117.1"/>
    </source>
</evidence>
<organism evidence="4 5">
    <name type="scientific">Bonamia ostreae</name>
    <dbReference type="NCBI Taxonomy" id="126728"/>
    <lineage>
        <taxon>Eukaryota</taxon>
        <taxon>Sar</taxon>
        <taxon>Rhizaria</taxon>
        <taxon>Endomyxa</taxon>
        <taxon>Ascetosporea</taxon>
        <taxon>Haplosporida</taxon>
        <taxon>Bonamia</taxon>
    </lineage>
</organism>
<name>A0ABV2AEK2_9EUKA</name>
<protein>
    <recommendedName>
        <fullName evidence="3">Cullin family profile domain-containing protein</fullName>
    </recommendedName>
</protein>
<feature type="domain" description="Cullin family profile" evidence="3">
    <location>
        <begin position="1"/>
        <end position="100"/>
    </location>
</feature>
<dbReference type="InterPro" id="IPR001373">
    <property type="entry name" value="Cullin_N"/>
</dbReference>
<keyword evidence="5" id="KW-1185">Reference proteome</keyword>
<evidence type="ECO:0000259" key="3">
    <source>
        <dbReference type="PROSITE" id="PS50069"/>
    </source>
</evidence>
<dbReference type="SUPFAM" id="SSF75632">
    <property type="entry name" value="Cullin homology domain"/>
    <property type="match status" value="1"/>
</dbReference>
<dbReference type="Proteomes" id="UP001439008">
    <property type="component" value="Unassembled WGS sequence"/>
</dbReference>
<sequence>MKAAIDRNVDKCVGFLIKFVEESIAREDAAQTIGEMVPLFRLLSHKSEFEFAYSASLAFRLMGAPAESPRASEVERRVLGVLKAECGANYVARLNDMLDEFFCKPSQQVFGVKSFLRLKVFGRKIWPACSDAAVDVGSVLPQLAEQIVFSKI</sequence>
<dbReference type="EMBL" id="JBDODL010000017">
    <property type="protein sequence ID" value="MES1918117.1"/>
    <property type="molecule type" value="Genomic_DNA"/>
</dbReference>
<proteinExistence type="inferred from homology"/>
<accession>A0ABV2AEK2</accession>
<evidence type="ECO:0000313" key="5">
    <source>
        <dbReference type="Proteomes" id="UP001439008"/>
    </source>
</evidence>
<gene>
    <name evidence="4" type="ORF">MHBO_000134</name>
</gene>
<dbReference type="PROSITE" id="PS50069">
    <property type="entry name" value="CULLIN_2"/>
    <property type="match status" value="1"/>
</dbReference>
<evidence type="ECO:0000256" key="2">
    <source>
        <dbReference type="RuleBase" id="RU003829"/>
    </source>
</evidence>
<reference evidence="4 5" key="1">
    <citation type="journal article" date="2024" name="BMC Biol.">
        <title>Comparative genomics of Ascetosporea gives new insight into the evolutionary basis for animal parasitism in Rhizaria.</title>
        <authorList>
            <person name="Hiltunen Thoren M."/>
            <person name="Onut-Brannstrom I."/>
            <person name="Alfjorden A."/>
            <person name="Peckova H."/>
            <person name="Swords F."/>
            <person name="Hooper C."/>
            <person name="Holzer A.S."/>
            <person name="Bass D."/>
            <person name="Burki F."/>
        </authorList>
    </citation>
    <scope>NUCLEOTIDE SEQUENCE [LARGE SCALE GENOMIC DNA]</scope>
    <source>
        <strain evidence="4">20-A016</strain>
    </source>
</reference>
<dbReference type="Pfam" id="PF00888">
    <property type="entry name" value="Cullin"/>
    <property type="match status" value="1"/>
</dbReference>
<evidence type="ECO:0000256" key="1">
    <source>
        <dbReference type="PROSITE-ProRule" id="PRU00330"/>
    </source>
</evidence>
<dbReference type="Gene3D" id="1.20.1310.10">
    <property type="entry name" value="Cullin Repeats"/>
    <property type="match status" value="1"/>
</dbReference>
<comment type="caution">
    <text evidence="4">The sequence shown here is derived from an EMBL/GenBank/DDBJ whole genome shotgun (WGS) entry which is preliminary data.</text>
</comment>
<dbReference type="InterPro" id="IPR036317">
    <property type="entry name" value="Cullin_homology_sf"/>
</dbReference>
<comment type="similarity">
    <text evidence="1 2">Belongs to the cullin family.</text>
</comment>